<feature type="domain" description="Thioester reductase (TE)" evidence="6">
    <location>
        <begin position="17"/>
        <end position="192"/>
    </location>
</feature>
<comment type="caution">
    <text evidence="7">The sequence shown here is derived from an EMBL/GenBank/DDBJ whole genome shotgun (WGS) entry which is preliminary data.</text>
</comment>
<evidence type="ECO:0000256" key="1">
    <source>
        <dbReference type="ARBA" id="ARBA00005928"/>
    </source>
</evidence>
<evidence type="ECO:0000313" key="7">
    <source>
        <dbReference type="EMBL" id="KAJ4842814.1"/>
    </source>
</evidence>
<keyword evidence="4" id="KW-0521">NADP</keyword>
<gene>
    <name evidence="7" type="ORF">Tsubulata_047492</name>
</gene>
<dbReference type="SUPFAM" id="SSF51735">
    <property type="entry name" value="NAD(P)-binding Rossmann-fold domains"/>
    <property type="match status" value="1"/>
</dbReference>
<organism evidence="7 8">
    <name type="scientific">Turnera subulata</name>
    <dbReference type="NCBI Taxonomy" id="218843"/>
    <lineage>
        <taxon>Eukaryota</taxon>
        <taxon>Viridiplantae</taxon>
        <taxon>Streptophyta</taxon>
        <taxon>Embryophyta</taxon>
        <taxon>Tracheophyta</taxon>
        <taxon>Spermatophyta</taxon>
        <taxon>Magnoliopsida</taxon>
        <taxon>eudicotyledons</taxon>
        <taxon>Gunneridae</taxon>
        <taxon>Pentapetalae</taxon>
        <taxon>rosids</taxon>
        <taxon>fabids</taxon>
        <taxon>Malpighiales</taxon>
        <taxon>Passifloraceae</taxon>
        <taxon>Turnera</taxon>
    </lineage>
</organism>
<dbReference type="EMBL" id="JAKUCV010002389">
    <property type="protein sequence ID" value="KAJ4842814.1"/>
    <property type="molecule type" value="Genomic_DNA"/>
</dbReference>
<dbReference type="EC" id="1.2.1.84" evidence="4"/>
<dbReference type="OrthoDB" id="429813at2759"/>
<dbReference type="PANTHER" id="PTHR11011:SF99">
    <property type="entry name" value="FATTY ACYL-COA REDUCTASE 3"/>
    <property type="match status" value="1"/>
</dbReference>
<accession>A0A9Q0G5S9</accession>
<evidence type="ECO:0000256" key="2">
    <source>
        <dbReference type="ARBA" id="ARBA00022516"/>
    </source>
</evidence>
<dbReference type="InterPro" id="IPR013120">
    <property type="entry name" value="FAR_NAD-bd"/>
</dbReference>
<dbReference type="InterPro" id="IPR036291">
    <property type="entry name" value="NAD(P)-bd_dom_sf"/>
</dbReference>
<dbReference type="GO" id="GO:0010345">
    <property type="term" value="P:suberin biosynthetic process"/>
    <property type="evidence" value="ECO:0007669"/>
    <property type="project" value="TreeGrafter"/>
</dbReference>
<name>A0A9Q0G5S9_9ROSI</name>
<dbReference type="CDD" id="cd09071">
    <property type="entry name" value="FAR_C"/>
    <property type="match status" value="1"/>
</dbReference>
<dbReference type="GO" id="GO:0102965">
    <property type="term" value="F:alcohol-forming long-chain fatty acyl-CoA reductase activity"/>
    <property type="evidence" value="ECO:0007669"/>
    <property type="project" value="UniProtKB-EC"/>
</dbReference>
<dbReference type="AlphaFoldDB" id="A0A9Q0G5S9"/>
<dbReference type="InterPro" id="IPR026055">
    <property type="entry name" value="FAR"/>
</dbReference>
<dbReference type="InterPro" id="IPR033640">
    <property type="entry name" value="FAR_C"/>
</dbReference>
<dbReference type="Pfam" id="PF03015">
    <property type="entry name" value="Sterile"/>
    <property type="match status" value="1"/>
</dbReference>
<dbReference type="GO" id="GO:0080019">
    <property type="term" value="F:alcohol-forming very long-chain fatty acyl-CoA reductase activity"/>
    <property type="evidence" value="ECO:0007669"/>
    <property type="project" value="InterPro"/>
</dbReference>
<keyword evidence="8" id="KW-1185">Reference proteome</keyword>
<keyword evidence="3 4" id="KW-0443">Lipid metabolism</keyword>
<feature type="domain" description="Fatty acyl-CoA reductase C-terminal" evidence="5">
    <location>
        <begin position="332"/>
        <end position="413"/>
    </location>
</feature>
<comment type="similarity">
    <text evidence="1 4">Belongs to the fatty acyl-CoA reductase family.</text>
</comment>
<keyword evidence="2 4" id="KW-0444">Lipid biosynthesis</keyword>
<reference evidence="7" key="2">
    <citation type="journal article" date="2023" name="Plants (Basel)">
        <title>Annotation of the Turnera subulata (Passifloraceae) Draft Genome Reveals the S-Locus Evolved after the Divergence of Turneroideae from Passifloroideae in a Stepwise Manner.</title>
        <authorList>
            <person name="Henning P.M."/>
            <person name="Roalson E.H."/>
            <person name="Mir W."/>
            <person name="McCubbin A.G."/>
            <person name="Shore J.S."/>
        </authorList>
    </citation>
    <scope>NUCLEOTIDE SEQUENCE</scope>
    <source>
        <strain evidence="7">F60SS</strain>
    </source>
</reference>
<evidence type="ECO:0000259" key="5">
    <source>
        <dbReference type="Pfam" id="PF03015"/>
    </source>
</evidence>
<comment type="function">
    <text evidence="4">Catalyzes the reduction of fatty acyl-CoA to fatty alcohols.</text>
</comment>
<sequence length="413" mass="47088">MEFGDVIPFLEKKNILVTGATGFLAKIFVEKILRVQPNIQKIYLLLRAADGNSASQRFQNEIVGKDLFRVLKEKWGSNFNSFITDKIVLVPGDISLGEDLGVKEPRLRDEMWSELDVIVNLAATTNFDERYDTALSTNTFGAKHVVCFAKKCIRLQLLVHVSTAYVCGEKAGLIREAPCTFKDTPNGVSGLDIDEEKDIVQKKLNELKIEGATDKSILDAMKDMGIERWIPADMVVNAMLVAMVAHANHQQQSDQAIYHVGSSVRNPVNYGDLQEYGFDYFSMKPWIGKDGKPVLVGKVKVLDNMSSFHRYMVRYMLLLQGLALANSALCHYFDGVYTDLKRKINFVFRLVELYRPYVFFRGVFDDMNTERLRMAAKENGVETHLFYFDPETINWRDYFLNVHIPGLIKYVCK</sequence>
<dbReference type="Pfam" id="PF07993">
    <property type="entry name" value="NAD_binding_4"/>
    <property type="match status" value="1"/>
</dbReference>
<dbReference type="Proteomes" id="UP001141552">
    <property type="component" value="Unassembled WGS sequence"/>
</dbReference>
<evidence type="ECO:0000256" key="3">
    <source>
        <dbReference type="ARBA" id="ARBA00023098"/>
    </source>
</evidence>
<keyword evidence="4" id="KW-0560">Oxidoreductase</keyword>
<reference evidence="7" key="1">
    <citation type="submission" date="2022-02" db="EMBL/GenBank/DDBJ databases">
        <authorList>
            <person name="Henning P.M."/>
            <person name="McCubbin A.G."/>
            <person name="Shore J.S."/>
        </authorList>
    </citation>
    <scope>NUCLEOTIDE SEQUENCE</scope>
    <source>
        <strain evidence="7">F60SS</strain>
        <tissue evidence="7">Leaves</tissue>
    </source>
</reference>
<dbReference type="GO" id="GO:0035336">
    <property type="term" value="P:long-chain fatty-acyl-CoA metabolic process"/>
    <property type="evidence" value="ECO:0007669"/>
    <property type="project" value="TreeGrafter"/>
</dbReference>
<proteinExistence type="inferred from homology"/>
<evidence type="ECO:0000313" key="8">
    <source>
        <dbReference type="Proteomes" id="UP001141552"/>
    </source>
</evidence>
<dbReference type="Gene3D" id="3.40.50.720">
    <property type="entry name" value="NAD(P)-binding Rossmann-like Domain"/>
    <property type="match status" value="2"/>
</dbReference>
<comment type="catalytic activity">
    <reaction evidence="4">
        <text>a long-chain fatty acyl-CoA + 2 NADPH + 2 H(+) = a long-chain primary fatty alcohol + 2 NADP(+) + CoA</text>
        <dbReference type="Rhea" id="RHEA:52716"/>
        <dbReference type="ChEBI" id="CHEBI:15378"/>
        <dbReference type="ChEBI" id="CHEBI:57287"/>
        <dbReference type="ChEBI" id="CHEBI:57783"/>
        <dbReference type="ChEBI" id="CHEBI:58349"/>
        <dbReference type="ChEBI" id="CHEBI:77396"/>
        <dbReference type="ChEBI" id="CHEBI:83139"/>
        <dbReference type="EC" id="1.2.1.84"/>
    </reaction>
</comment>
<evidence type="ECO:0000259" key="6">
    <source>
        <dbReference type="Pfam" id="PF07993"/>
    </source>
</evidence>
<evidence type="ECO:0000256" key="4">
    <source>
        <dbReference type="RuleBase" id="RU363097"/>
    </source>
</evidence>
<dbReference type="PANTHER" id="PTHR11011">
    <property type="entry name" value="MALE STERILITY PROTEIN 2-RELATED"/>
    <property type="match status" value="1"/>
</dbReference>
<protein>
    <recommendedName>
        <fullName evidence="4">Fatty acyl-CoA reductase</fullName>
        <ecNumber evidence="4">1.2.1.84</ecNumber>
    </recommendedName>
</protein>